<name>A0A401UCT5_9BACT</name>
<sequence length="76" mass="8627">MDHLDTYWKSFPKSQVYRLNISNLFLSHEFIKNGGKSSGNLVAKEEIASKNKANWRQCREETLGRSGNKIQGLAQG</sequence>
<comment type="caution">
    <text evidence="1">The sequence shown here is derived from an EMBL/GenBank/DDBJ whole genome shotgun (WGS) entry which is preliminary data.</text>
</comment>
<proteinExistence type="predicted"/>
<dbReference type="AlphaFoldDB" id="A0A401UCT5"/>
<accession>A0A401UCT5</accession>
<dbReference type="Proteomes" id="UP000288227">
    <property type="component" value="Unassembled WGS sequence"/>
</dbReference>
<evidence type="ECO:0000313" key="2">
    <source>
        <dbReference type="Proteomes" id="UP000288227"/>
    </source>
</evidence>
<gene>
    <name evidence="1" type="ORF">SanaruYs_29690</name>
</gene>
<reference evidence="1 2" key="1">
    <citation type="submission" date="2018-11" db="EMBL/GenBank/DDBJ databases">
        <title>Chryseotalea sanarue gen. nov., sp., nov., a member of the family Cytophagaceae, isolated from a brackish lake in Hamamatsu Japan.</title>
        <authorList>
            <person name="Maejima Y."/>
            <person name="Iino T."/>
            <person name="Muraguchi Y."/>
            <person name="Fukuda K."/>
            <person name="Ohkuma M."/>
            <person name="Moriuchi R."/>
            <person name="Dohra H."/>
            <person name="Kimbara K."/>
            <person name="Shintani M."/>
        </authorList>
    </citation>
    <scope>NUCLEOTIDE SEQUENCE [LARGE SCALE GENOMIC DNA]</scope>
    <source>
        <strain evidence="1 2">Ys</strain>
    </source>
</reference>
<keyword evidence="2" id="KW-1185">Reference proteome</keyword>
<protein>
    <submittedName>
        <fullName evidence="1">Uncharacterized protein</fullName>
    </submittedName>
</protein>
<evidence type="ECO:0000313" key="1">
    <source>
        <dbReference type="EMBL" id="GCC52731.1"/>
    </source>
</evidence>
<organism evidence="1 2">
    <name type="scientific">Chryseotalea sanaruensis</name>
    <dbReference type="NCBI Taxonomy" id="2482724"/>
    <lineage>
        <taxon>Bacteria</taxon>
        <taxon>Pseudomonadati</taxon>
        <taxon>Bacteroidota</taxon>
        <taxon>Cytophagia</taxon>
        <taxon>Cytophagales</taxon>
        <taxon>Chryseotaleaceae</taxon>
        <taxon>Chryseotalea</taxon>
    </lineage>
</organism>
<dbReference type="EMBL" id="BHXQ01000005">
    <property type="protein sequence ID" value="GCC52731.1"/>
    <property type="molecule type" value="Genomic_DNA"/>
</dbReference>